<proteinExistence type="predicted"/>
<comment type="caution">
    <text evidence="3">The sequence shown here is derived from an EMBL/GenBank/DDBJ whole genome shotgun (WGS) entry which is preliminary data.</text>
</comment>
<dbReference type="InterPro" id="IPR058713">
    <property type="entry name" value="DMF_alpha_dom"/>
</dbReference>
<dbReference type="Pfam" id="PF26354">
    <property type="entry name" value="DMF_alpha"/>
    <property type="match status" value="1"/>
</dbReference>
<organism evidence="3 4">
    <name type="scientific">Siminovitchia terrae</name>
    <name type="common">Bacillus terrae</name>
    <dbReference type="NCBI Taxonomy" id="1914933"/>
    <lineage>
        <taxon>Bacteria</taxon>
        <taxon>Bacillati</taxon>
        <taxon>Bacillota</taxon>
        <taxon>Bacilli</taxon>
        <taxon>Bacillales</taxon>
        <taxon>Bacillaceae</taxon>
        <taxon>Siminovitchia</taxon>
    </lineage>
</organism>
<dbReference type="RefSeq" id="WP_120118464.1">
    <property type="nucleotide sequence ID" value="NZ_BORI01000001.1"/>
</dbReference>
<reference evidence="2 5" key="2">
    <citation type="submission" date="2021-03" db="EMBL/GenBank/DDBJ databases">
        <title>Antimicrobial resistance genes in bacteria isolated from Japanese honey, and their potential for conferring macrolide and lincosamide resistance in the American foulbrood pathogen Paenibacillus larvae.</title>
        <authorList>
            <person name="Okamoto M."/>
            <person name="Kumagai M."/>
            <person name="Kanamori H."/>
            <person name="Takamatsu D."/>
        </authorList>
    </citation>
    <scope>NUCLEOTIDE SEQUENCE [LARGE SCALE GENOMIC DNA]</scope>
    <source>
        <strain evidence="2 5">J6TS1</strain>
    </source>
</reference>
<dbReference type="Proteomes" id="UP000680670">
    <property type="component" value="Unassembled WGS sequence"/>
</dbReference>
<sequence length="129" mass="15156">MIVNEQAQKVYLEKDKFILENNIKPLITEELIEEHRRTPVGKHSAHLLKVLNYLRRHHEEIEGKYLIINLEPHKKWCLGRHPGGRGIHYEVYDDETYDSREAAEHALFLKRLKKFGLLDVDLNVKGGHA</sequence>
<dbReference type="EMBL" id="BORJ01000012">
    <property type="protein sequence ID" value="GIN98142.1"/>
    <property type="molecule type" value="Genomic_DNA"/>
</dbReference>
<dbReference type="EMBL" id="QYTW02000034">
    <property type="protein sequence ID" value="RST57415.1"/>
    <property type="molecule type" value="Genomic_DNA"/>
</dbReference>
<protein>
    <submittedName>
        <fullName evidence="3">Inner-membrane translocator</fullName>
    </submittedName>
</protein>
<evidence type="ECO:0000313" key="5">
    <source>
        <dbReference type="Proteomes" id="UP000680670"/>
    </source>
</evidence>
<evidence type="ECO:0000313" key="2">
    <source>
        <dbReference type="EMBL" id="GIN98142.1"/>
    </source>
</evidence>
<evidence type="ECO:0000259" key="1">
    <source>
        <dbReference type="Pfam" id="PF26354"/>
    </source>
</evidence>
<evidence type="ECO:0000313" key="3">
    <source>
        <dbReference type="EMBL" id="RST57415.1"/>
    </source>
</evidence>
<accession>A0A429X2G9</accession>
<reference evidence="3 4" key="1">
    <citation type="submission" date="2018-12" db="EMBL/GenBank/DDBJ databases">
        <authorList>
            <person name="Sun L."/>
            <person name="Chen Z."/>
        </authorList>
    </citation>
    <scope>NUCLEOTIDE SEQUENCE [LARGE SCALE GENOMIC DNA]</scope>
    <source>
        <strain evidence="3 4">LMG 29736</strain>
    </source>
</reference>
<feature type="domain" description="N,N-dimethylformamidase alpha subunit" evidence="1">
    <location>
        <begin position="10"/>
        <end position="116"/>
    </location>
</feature>
<gene>
    <name evidence="3" type="ORF">D5F11_022620</name>
    <name evidence="2" type="ORF">J6TS1_40120</name>
</gene>
<name>A0A429X2G9_SIMTE</name>
<dbReference type="AlphaFoldDB" id="A0A429X2G9"/>
<dbReference type="OrthoDB" id="4546553at2"/>
<keyword evidence="5" id="KW-1185">Reference proteome</keyword>
<evidence type="ECO:0000313" key="4">
    <source>
        <dbReference type="Proteomes" id="UP000287296"/>
    </source>
</evidence>
<dbReference type="Proteomes" id="UP000287296">
    <property type="component" value="Unassembled WGS sequence"/>
</dbReference>